<reference evidence="1" key="1">
    <citation type="submission" date="2018-04" db="EMBL/GenBank/DDBJ databases">
        <title>Genomes of Endosymbiotic and Endophytic Bradyrhizobium Publication status.</title>
        <authorList>
            <person name="Guha S."/>
            <person name="Jorrin B."/>
            <person name="Sarkar M."/>
            <person name="Poole P.S."/>
            <person name="DasGupta M."/>
        </authorList>
    </citation>
    <scope>NUCLEOTIDE SEQUENCE</scope>
    <source>
        <strain evidence="1">WBOS16</strain>
    </source>
</reference>
<dbReference type="Proteomes" id="UP001058872">
    <property type="component" value="Chromosome"/>
</dbReference>
<sequence length="121" mass="13560">MMPYVDGFVLAVPKANIEAYKAMATTACAIWMEHGALDYVECIGDDVPYGELTSFPRAVIAKEDEIVVFAWIVYRDRESRDAINKKVMADPRLKMEGMPFDGKRMIYGGFNTLLRASDVIG</sequence>
<protein>
    <submittedName>
        <fullName evidence="1">DUF1428 domain-containing protein</fullName>
    </submittedName>
</protein>
<dbReference type="PIRSF" id="PIRSF007028">
    <property type="entry name" value="UCP007028"/>
    <property type="match status" value="1"/>
</dbReference>
<dbReference type="EMBL" id="CP028989">
    <property type="protein sequence ID" value="UUO67036.1"/>
    <property type="molecule type" value="Genomic_DNA"/>
</dbReference>
<organism evidence="1 2">
    <name type="scientific">Bradyrhizobium betae</name>
    <dbReference type="NCBI Taxonomy" id="244734"/>
    <lineage>
        <taxon>Bacteria</taxon>
        <taxon>Pseudomonadati</taxon>
        <taxon>Pseudomonadota</taxon>
        <taxon>Alphaproteobacteria</taxon>
        <taxon>Hyphomicrobiales</taxon>
        <taxon>Nitrobacteraceae</taxon>
        <taxon>Bradyrhizobium</taxon>
    </lineage>
</organism>
<dbReference type="InterPro" id="IPR011008">
    <property type="entry name" value="Dimeric_a/b-barrel"/>
</dbReference>
<accession>A0AAE9SVL5</accession>
<proteinExistence type="predicted"/>
<dbReference type="InterPro" id="IPR009874">
    <property type="entry name" value="DUF1428"/>
</dbReference>
<dbReference type="Pfam" id="PF07237">
    <property type="entry name" value="DUF1428"/>
    <property type="match status" value="1"/>
</dbReference>
<dbReference type="AlphaFoldDB" id="A0AAE9SVL5"/>
<dbReference type="Gene3D" id="3.30.70.100">
    <property type="match status" value="1"/>
</dbReference>
<name>A0AAE9SVL5_9BRAD</name>
<evidence type="ECO:0000313" key="1">
    <source>
        <dbReference type="EMBL" id="UUO67036.1"/>
    </source>
</evidence>
<evidence type="ECO:0000313" key="2">
    <source>
        <dbReference type="Proteomes" id="UP001058872"/>
    </source>
</evidence>
<gene>
    <name evidence="1" type="ORF">DCM83_18755</name>
</gene>
<dbReference type="SUPFAM" id="SSF54909">
    <property type="entry name" value="Dimeric alpha+beta barrel"/>
    <property type="match status" value="1"/>
</dbReference>